<gene>
    <name evidence="13" type="primary">thrS</name>
    <name evidence="16" type="ordered locus">Gura_2628</name>
</gene>
<dbReference type="STRING" id="351605.Gura_2628"/>
<keyword evidence="8 13" id="KW-0067">ATP-binding</keyword>
<dbReference type="CDD" id="cd00771">
    <property type="entry name" value="ThrRS_core"/>
    <property type="match status" value="1"/>
</dbReference>
<keyword evidence="17" id="KW-1185">Reference proteome</keyword>
<evidence type="ECO:0000256" key="1">
    <source>
        <dbReference type="ARBA" id="ARBA00008226"/>
    </source>
</evidence>
<feature type="domain" description="TGS" evidence="15">
    <location>
        <begin position="9"/>
        <end position="72"/>
    </location>
</feature>
<dbReference type="Pfam" id="PF00587">
    <property type="entry name" value="tRNA-synt_2b"/>
    <property type="match status" value="1"/>
</dbReference>
<dbReference type="PROSITE" id="PS50862">
    <property type="entry name" value="AA_TRNA_LIGASE_II"/>
    <property type="match status" value="1"/>
</dbReference>
<keyword evidence="2 13" id="KW-0963">Cytoplasm</keyword>
<dbReference type="PRINTS" id="PR01047">
    <property type="entry name" value="TRNASYNTHTHR"/>
</dbReference>
<evidence type="ECO:0000259" key="14">
    <source>
        <dbReference type="PROSITE" id="PS50862"/>
    </source>
</evidence>
<dbReference type="PROSITE" id="PS51880">
    <property type="entry name" value="TGS"/>
    <property type="match status" value="1"/>
</dbReference>
<dbReference type="GO" id="GO:0000049">
    <property type="term" value="F:tRNA binding"/>
    <property type="evidence" value="ECO:0007669"/>
    <property type="project" value="UniProtKB-KW"/>
</dbReference>
<dbReference type="GO" id="GO:0046872">
    <property type="term" value="F:metal ion binding"/>
    <property type="evidence" value="ECO:0007669"/>
    <property type="project" value="UniProtKB-KW"/>
</dbReference>
<dbReference type="GO" id="GO:0005829">
    <property type="term" value="C:cytosol"/>
    <property type="evidence" value="ECO:0007669"/>
    <property type="project" value="TreeGrafter"/>
</dbReference>
<dbReference type="GO" id="GO:0004829">
    <property type="term" value="F:threonine-tRNA ligase activity"/>
    <property type="evidence" value="ECO:0007669"/>
    <property type="project" value="UniProtKB-UniRule"/>
</dbReference>
<keyword evidence="3 13" id="KW-0820">tRNA-binding</keyword>
<feature type="domain" description="Aminoacyl-transfer RNA synthetases class-II family profile" evidence="14">
    <location>
        <begin position="252"/>
        <end position="543"/>
    </location>
</feature>
<dbReference type="InterPro" id="IPR018163">
    <property type="entry name" value="Thr/Ala-tRNA-synth_IIc_edit"/>
</dbReference>
<dbReference type="Gene3D" id="3.40.50.800">
    <property type="entry name" value="Anticodon-binding domain"/>
    <property type="match status" value="1"/>
</dbReference>
<dbReference type="PANTHER" id="PTHR11451:SF44">
    <property type="entry name" value="THREONINE--TRNA LIGASE, CHLOROPLASTIC_MITOCHONDRIAL 2"/>
    <property type="match status" value="1"/>
</dbReference>
<dbReference type="InterPro" id="IPR012675">
    <property type="entry name" value="Beta-grasp_dom_sf"/>
</dbReference>
<evidence type="ECO:0000256" key="9">
    <source>
        <dbReference type="ARBA" id="ARBA00022884"/>
    </source>
</evidence>
<dbReference type="InterPro" id="IPR047246">
    <property type="entry name" value="ThrRS_anticodon"/>
</dbReference>
<dbReference type="InterPro" id="IPR002320">
    <property type="entry name" value="Thr-tRNA-ligase_IIa"/>
</dbReference>
<evidence type="ECO:0000256" key="11">
    <source>
        <dbReference type="ARBA" id="ARBA00023146"/>
    </source>
</evidence>
<evidence type="ECO:0000256" key="7">
    <source>
        <dbReference type="ARBA" id="ARBA00022833"/>
    </source>
</evidence>
<evidence type="ECO:0000256" key="6">
    <source>
        <dbReference type="ARBA" id="ARBA00022741"/>
    </source>
</evidence>
<evidence type="ECO:0000256" key="4">
    <source>
        <dbReference type="ARBA" id="ARBA00022598"/>
    </source>
</evidence>
<evidence type="ECO:0000313" key="16">
    <source>
        <dbReference type="EMBL" id="ABQ26805.1"/>
    </source>
</evidence>
<dbReference type="SUPFAM" id="SSF55186">
    <property type="entry name" value="ThrRS/AlaRS common domain"/>
    <property type="match status" value="1"/>
</dbReference>
<dbReference type="InterPro" id="IPR036621">
    <property type="entry name" value="Anticodon-bd_dom_sf"/>
</dbReference>
<keyword evidence="10 13" id="KW-0648">Protein biosynthesis</keyword>
<proteinExistence type="inferred from homology"/>
<comment type="cofactor">
    <cofactor evidence="13">
        <name>Zn(2+)</name>
        <dbReference type="ChEBI" id="CHEBI:29105"/>
    </cofactor>
    <text evidence="13">Binds 1 zinc ion per subunit.</text>
</comment>
<sequence>MPLSVKGPFMSDTKVTLPDGTERTLQEGATVYDLAASIGAGLAKAAIAGKINGDLVDLATVLPDGAKVEIITEKSAEALEIIRHSTSHLMAQAVKSLFPEAKVTIGPAIETGFYYDFDVDHPFTPEDLEKIEKKMSELAKANLKIERQVLTGADAIKLFRDMGEIYKVELIEDLSADTVSLYRQGDFVDLCRGPHLPSTSHIKAFKLTSIAGAYWRGDEKRKMLQRVYGTAFADKKELDAYLARLEEAKRRDHRKLGKELDLFSFSDEVGAGLVIWHPKGAMLRTILEDFERKEHFRRGYDIVVGPQILKTELWQRSGHYDNYRENMYFTEVDEQGYGIKPMNCLAHMMIYKSQLRSYRDLPLRYFELGTVHRHERAGVLHGLLRVRGFTQDDAHILCTPEQLDGEIKGVLSFVKDVMGIFGFEYEMELSTRPEKSIGSDEDWERATKALLGALQDSGRPFEINEGDGAFYGPKIDIKLRDALDRRWQCATIQCDFTLPERFDLTYIGADGEKKRPVMVHRVILGAIERFIGVLIEHFAGSFPVWLAPVQAIVLTVTDNQVSYANEIYTALRAAGIRVQQDFRNEKLGFKIREAQLQKIPYMLIIGDKEVESGMVTPRFRDGNNLDSMKPAELIEFIEKEVKSFH</sequence>
<dbReference type="GO" id="GO:0016787">
    <property type="term" value="F:hydrolase activity"/>
    <property type="evidence" value="ECO:0007669"/>
    <property type="project" value="UniProtKB-KW"/>
</dbReference>
<dbReference type="HAMAP" id="MF_00184">
    <property type="entry name" value="Thr_tRNA_synth"/>
    <property type="match status" value="1"/>
</dbReference>
<dbReference type="Pfam" id="PF07973">
    <property type="entry name" value="tRNA_SAD"/>
    <property type="match status" value="1"/>
</dbReference>
<dbReference type="InterPro" id="IPR012676">
    <property type="entry name" value="TGS-like"/>
</dbReference>
<comment type="catalytic activity">
    <reaction evidence="12 13">
        <text>tRNA(Thr) + L-threonine + ATP = L-threonyl-tRNA(Thr) + AMP + diphosphate + H(+)</text>
        <dbReference type="Rhea" id="RHEA:24624"/>
        <dbReference type="Rhea" id="RHEA-COMP:9670"/>
        <dbReference type="Rhea" id="RHEA-COMP:9704"/>
        <dbReference type="ChEBI" id="CHEBI:15378"/>
        <dbReference type="ChEBI" id="CHEBI:30616"/>
        <dbReference type="ChEBI" id="CHEBI:33019"/>
        <dbReference type="ChEBI" id="CHEBI:57926"/>
        <dbReference type="ChEBI" id="CHEBI:78442"/>
        <dbReference type="ChEBI" id="CHEBI:78534"/>
        <dbReference type="ChEBI" id="CHEBI:456215"/>
        <dbReference type="EC" id="6.1.1.3"/>
    </reaction>
</comment>
<dbReference type="InterPro" id="IPR004095">
    <property type="entry name" value="TGS"/>
</dbReference>
<dbReference type="HOGENOM" id="CLU_008554_0_1_7"/>
<dbReference type="InterPro" id="IPR004154">
    <property type="entry name" value="Anticodon-bd"/>
</dbReference>
<dbReference type="CDD" id="cd01667">
    <property type="entry name" value="TGS_ThrRS"/>
    <property type="match status" value="1"/>
</dbReference>
<dbReference type="FunFam" id="3.30.54.20:FF:000002">
    <property type="entry name" value="Threonine--tRNA ligase"/>
    <property type="match status" value="1"/>
</dbReference>
<dbReference type="FunFam" id="3.30.980.10:FF:000005">
    <property type="entry name" value="Threonyl-tRNA synthetase, mitochondrial"/>
    <property type="match status" value="1"/>
</dbReference>
<dbReference type="SUPFAM" id="SSF81271">
    <property type="entry name" value="TGS-like"/>
    <property type="match status" value="1"/>
</dbReference>
<feature type="binding site" evidence="13">
    <location>
        <position position="344"/>
    </location>
    <ligand>
        <name>Zn(2+)</name>
        <dbReference type="ChEBI" id="CHEBI:29105"/>
        <note>catalytic</note>
    </ligand>
</feature>
<evidence type="ECO:0000259" key="15">
    <source>
        <dbReference type="PROSITE" id="PS51880"/>
    </source>
</evidence>
<dbReference type="KEGG" id="gur:Gura_2628"/>
<keyword evidence="7 13" id="KW-0862">Zinc</keyword>
<dbReference type="InterPro" id="IPR033728">
    <property type="entry name" value="ThrRS_core"/>
</dbReference>
<dbReference type="NCBIfam" id="TIGR00418">
    <property type="entry name" value="thrS"/>
    <property type="match status" value="1"/>
</dbReference>
<dbReference type="Pfam" id="PF03129">
    <property type="entry name" value="HGTP_anticodon"/>
    <property type="match status" value="1"/>
</dbReference>
<dbReference type="EC" id="6.1.1.3" evidence="13"/>
<feature type="binding site" evidence="13">
    <location>
        <position position="520"/>
    </location>
    <ligand>
        <name>Zn(2+)</name>
        <dbReference type="ChEBI" id="CHEBI:29105"/>
        <note>catalytic</note>
    </ligand>
</feature>
<dbReference type="FunFam" id="3.10.20.30:FF:000005">
    <property type="entry name" value="Threonine--tRNA ligase"/>
    <property type="match status" value="1"/>
</dbReference>
<evidence type="ECO:0000313" key="17">
    <source>
        <dbReference type="Proteomes" id="UP000006695"/>
    </source>
</evidence>
<dbReference type="Gene3D" id="3.30.54.20">
    <property type="match status" value="1"/>
</dbReference>
<dbReference type="FunFam" id="3.40.50.800:FF:000001">
    <property type="entry name" value="Threonine--tRNA ligase"/>
    <property type="match status" value="1"/>
</dbReference>
<evidence type="ECO:0000256" key="5">
    <source>
        <dbReference type="ARBA" id="ARBA00022723"/>
    </source>
</evidence>
<evidence type="ECO:0000256" key="12">
    <source>
        <dbReference type="ARBA" id="ARBA00049515"/>
    </source>
</evidence>
<reference evidence="16 17" key="1">
    <citation type="submission" date="2007-05" db="EMBL/GenBank/DDBJ databases">
        <title>Complete sequence of Geobacter uraniireducens Rf4.</title>
        <authorList>
            <consortium name="US DOE Joint Genome Institute"/>
            <person name="Copeland A."/>
            <person name="Lucas S."/>
            <person name="Lapidus A."/>
            <person name="Barry K."/>
            <person name="Detter J.C."/>
            <person name="Glavina del Rio T."/>
            <person name="Hammon N."/>
            <person name="Israni S."/>
            <person name="Dalin E."/>
            <person name="Tice H."/>
            <person name="Pitluck S."/>
            <person name="Chertkov O."/>
            <person name="Brettin T."/>
            <person name="Bruce D."/>
            <person name="Han C."/>
            <person name="Schmutz J."/>
            <person name="Larimer F."/>
            <person name="Land M."/>
            <person name="Hauser L."/>
            <person name="Kyrpides N."/>
            <person name="Mikhailova N."/>
            <person name="Shelobolina E."/>
            <person name="Aklujkar M."/>
            <person name="Lovley D."/>
            <person name="Richardson P."/>
        </authorList>
    </citation>
    <scope>NUCLEOTIDE SEQUENCE [LARGE SCALE GENOMIC DNA]</scope>
    <source>
        <strain evidence="16 17">Rf4</strain>
    </source>
</reference>
<keyword evidence="9 13" id="KW-0694">RNA-binding</keyword>
<dbReference type="Gene3D" id="3.30.930.10">
    <property type="entry name" value="Bira Bifunctional Protein, Domain 2"/>
    <property type="match status" value="1"/>
</dbReference>
<accession>A5G4T7</accession>
<dbReference type="FunFam" id="3.30.930.10:FF:000002">
    <property type="entry name" value="Threonine--tRNA ligase"/>
    <property type="match status" value="1"/>
</dbReference>
<evidence type="ECO:0000256" key="13">
    <source>
        <dbReference type="HAMAP-Rule" id="MF_00184"/>
    </source>
</evidence>
<organism evidence="16 17">
    <name type="scientific">Geotalea uraniireducens (strain Rf4)</name>
    <name type="common">Geobacter uraniireducens</name>
    <dbReference type="NCBI Taxonomy" id="351605"/>
    <lineage>
        <taxon>Bacteria</taxon>
        <taxon>Pseudomonadati</taxon>
        <taxon>Thermodesulfobacteriota</taxon>
        <taxon>Desulfuromonadia</taxon>
        <taxon>Geobacterales</taxon>
        <taxon>Geobacteraceae</taxon>
        <taxon>Geotalea</taxon>
    </lineage>
</organism>
<dbReference type="EMBL" id="CP000698">
    <property type="protein sequence ID" value="ABQ26805.1"/>
    <property type="molecule type" value="Genomic_DNA"/>
</dbReference>
<dbReference type="InterPro" id="IPR002314">
    <property type="entry name" value="aa-tRNA-synt_IIb"/>
</dbReference>
<dbReference type="InterPro" id="IPR012947">
    <property type="entry name" value="tRNA_SAD"/>
</dbReference>
<dbReference type="GO" id="GO:0005524">
    <property type="term" value="F:ATP binding"/>
    <property type="evidence" value="ECO:0007669"/>
    <property type="project" value="UniProtKB-UniRule"/>
</dbReference>
<name>A5G4T7_GEOUR</name>
<dbReference type="CDD" id="cd00860">
    <property type="entry name" value="ThrRS_anticodon"/>
    <property type="match status" value="1"/>
</dbReference>
<dbReference type="SUPFAM" id="SSF52954">
    <property type="entry name" value="Class II aaRS ABD-related"/>
    <property type="match status" value="1"/>
</dbReference>
<dbReference type="Proteomes" id="UP000006695">
    <property type="component" value="Chromosome"/>
</dbReference>
<dbReference type="SUPFAM" id="SSF55681">
    <property type="entry name" value="Class II aaRS and biotin synthetases"/>
    <property type="match status" value="1"/>
</dbReference>
<evidence type="ECO:0000256" key="10">
    <source>
        <dbReference type="ARBA" id="ARBA00022917"/>
    </source>
</evidence>
<comment type="subunit">
    <text evidence="13">Homodimer.</text>
</comment>
<keyword evidence="11 13" id="KW-0030">Aminoacyl-tRNA synthetase</keyword>
<dbReference type="GO" id="GO:0006435">
    <property type="term" value="P:threonyl-tRNA aminoacylation"/>
    <property type="evidence" value="ECO:0007669"/>
    <property type="project" value="UniProtKB-UniRule"/>
</dbReference>
<comment type="subcellular location">
    <subcellularLocation>
        <location evidence="13">Cytoplasm</location>
    </subcellularLocation>
</comment>
<dbReference type="PANTHER" id="PTHR11451">
    <property type="entry name" value="THREONINE-TRNA LIGASE"/>
    <property type="match status" value="1"/>
</dbReference>
<protein>
    <recommendedName>
        <fullName evidence="13">Threonine--tRNA ligase</fullName>
        <ecNumber evidence="13">6.1.1.3</ecNumber>
    </recommendedName>
    <alternativeName>
        <fullName evidence="13">Threonyl-tRNA synthetase</fullName>
        <shortName evidence="13">ThrRS</shortName>
    </alternativeName>
</protein>
<dbReference type="SMART" id="SM00863">
    <property type="entry name" value="tRNA_SAD"/>
    <property type="match status" value="1"/>
</dbReference>
<dbReference type="Gene3D" id="3.30.980.10">
    <property type="entry name" value="Threonyl-trna Synthetase, Chain A, domain 2"/>
    <property type="match status" value="1"/>
</dbReference>
<keyword evidence="16" id="KW-0378">Hydrolase</keyword>
<evidence type="ECO:0000256" key="3">
    <source>
        <dbReference type="ARBA" id="ARBA00022555"/>
    </source>
</evidence>
<evidence type="ECO:0000256" key="2">
    <source>
        <dbReference type="ARBA" id="ARBA00022490"/>
    </source>
</evidence>
<keyword evidence="4 13" id="KW-0436">Ligase</keyword>
<feature type="binding site" evidence="13">
    <location>
        <position position="395"/>
    </location>
    <ligand>
        <name>Zn(2+)</name>
        <dbReference type="ChEBI" id="CHEBI:29105"/>
        <note>catalytic</note>
    </ligand>
</feature>
<dbReference type="Gene3D" id="3.10.20.30">
    <property type="match status" value="1"/>
</dbReference>
<dbReference type="AlphaFoldDB" id="A5G4T7"/>
<dbReference type="InterPro" id="IPR045864">
    <property type="entry name" value="aa-tRNA-synth_II/BPL/LPL"/>
</dbReference>
<dbReference type="InterPro" id="IPR006195">
    <property type="entry name" value="aa-tRNA-synth_II"/>
</dbReference>
<keyword evidence="6 13" id="KW-0547">Nucleotide-binding</keyword>
<keyword evidence="5 13" id="KW-0479">Metal-binding</keyword>
<dbReference type="OrthoDB" id="9802304at2"/>
<comment type="similarity">
    <text evidence="1 13">Belongs to the class-II aminoacyl-tRNA synthetase family.</text>
</comment>
<dbReference type="Pfam" id="PF02824">
    <property type="entry name" value="TGS"/>
    <property type="match status" value="1"/>
</dbReference>
<feature type="region of interest" description="Catalytic" evidence="13">
    <location>
        <begin position="252"/>
        <end position="543"/>
    </location>
</feature>
<evidence type="ECO:0000256" key="8">
    <source>
        <dbReference type="ARBA" id="ARBA00022840"/>
    </source>
</evidence>